<dbReference type="HOGENOM" id="CLU_069326_1_0_7"/>
<dbReference type="STRING" id="526222.Desal_2937"/>
<dbReference type="PANTHER" id="PTHR44858">
    <property type="entry name" value="TETRATRICOPEPTIDE REPEAT PROTEIN 6"/>
    <property type="match status" value="1"/>
</dbReference>
<dbReference type="InterPro" id="IPR050498">
    <property type="entry name" value="Ycf3"/>
</dbReference>
<protein>
    <submittedName>
        <fullName evidence="4">TPR repeat-containing protein</fullName>
    </submittedName>
</protein>
<dbReference type="EMBL" id="CP001649">
    <property type="protein sequence ID" value="ACS80989.1"/>
    <property type="molecule type" value="Genomic_DNA"/>
</dbReference>
<dbReference type="Gene3D" id="1.25.40.10">
    <property type="entry name" value="Tetratricopeptide repeat domain"/>
    <property type="match status" value="2"/>
</dbReference>
<dbReference type="InterPro" id="IPR019734">
    <property type="entry name" value="TPR_rpt"/>
</dbReference>
<sequence>MAENTASMPKIKGTFSTKLIQEIGTGTTKRKVIQSFLYFAEEKDNGEVGLRVLNENDVPSGEEQIISKEELLESFTPEVELYTSTVFPAIQKLNKTLAKADRQRQEGNTFTAEMEYGKALNIDEDNIRANFGIGLCYLDRNEADKATDVFSRLIELNAAFELEHKHLFNDFGISLRKNKMFDEAVNFYSRALGLTDDDENLYFNIARCLYEKGDRKGALKNAEKCLGINPKSAPAMKLKKYLKKKVPA</sequence>
<evidence type="ECO:0000256" key="2">
    <source>
        <dbReference type="ARBA" id="ARBA00022803"/>
    </source>
</evidence>
<reference evidence="4 5" key="1">
    <citation type="submission" date="2009-06" db="EMBL/GenBank/DDBJ databases">
        <title>Complete sequence of Desulfovibrio salexigens DSM 2638.</title>
        <authorList>
            <consortium name="US DOE Joint Genome Institute"/>
            <person name="Lucas S."/>
            <person name="Copeland A."/>
            <person name="Lapidus A."/>
            <person name="Glavina del Rio T."/>
            <person name="Tice H."/>
            <person name="Bruce D."/>
            <person name="Goodwin L."/>
            <person name="Pitluck S."/>
            <person name="Munk A.C."/>
            <person name="Brettin T."/>
            <person name="Detter J.C."/>
            <person name="Han C."/>
            <person name="Tapia R."/>
            <person name="Larimer F."/>
            <person name="Land M."/>
            <person name="Hauser L."/>
            <person name="Kyrpides N."/>
            <person name="Anderson I."/>
            <person name="Wall J.D."/>
            <person name="Arkin A.P."/>
            <person name="Dehal P."/>
            <person name="Chivian D."/>
            <person name="Giles B."/>
            <person name="Hazen T.C."/>
        </authorList>
    </citation>
    <scope>NUCLEOTIDE SEQUENCE [LARGE SCALE GENOMIC DNA]</scope>
    <source>
        <strain evidence="5">ATCC 14822 / DSM 2638 / NCIMB 8403 / VKM B-1763</strain>
    </source>
</reference>
<dbReference type="InterPro" id="IPR011990">
    <property type="entry name" value="TPR-like_helical_dom_sf"/>
</dbReference>
<dbReference type="Proteomes" id="UP000002601">
    <property type="component" value="Chromosome"/>
</dbReference>
<proteinExistence type="predicted"/>
<dbReference type="eggNOG" id="COG0457">
    <property type="taxonomic scope" value="Bacteria"/>
</dbReference>
<name>C6C0P2_MARSD</name>
<gene>
    <name evidence="4" type="ordered locus">Desal_2937</name>
</gene>
<dbReference type="AlphaFoldDB" id="C6C0P2"/>
<dbReference type="KEGG" id="dsa:Desal_2937"/>
<organism evidence="4 5">
    <name type="scientific">Maridesulfovibrio salexigens (strain ATCC 14822 / DSM 2638 / NCIMB 8403 / VKM B-1763)</name>
    <name type="common">Desulfovibrio salexigens</name>
    <dbReference type="NCBI Taxonomy" id="526222"/>
    <lineage>
        <taxon>Bacteria</taxon>
        <taxon>Pseudomonadati</taxon>
        <taxon>Thermodesulfobacteriota</taxon>
        <taxon>Desulfovibrionia</taxon>
        <taxon>Desulfovibrionales</taxon>
        <taxon>Desulfovibrionaceae</taxon>
        <taxon>Maridesulfovibrio</taxon>
    </lineage>
</organism>
<accession>C6C0P2</accession>
<evidence type="ECO:0000313" key="5">
    <source>
        <dbReference type="Proteomes" id="UP000002601"/>
    </source>
</evidence>
<evidence type="ECO:0000313" key="4">
    <source>
        <dbReference type="EMBL" id="ACS80989.1"/>
    </source>
</evidence>
<feature type="repeat" description="TPR" evidence="3">
    <location>
        <begin position="127"/>
        <end position="160"/>
    </location>
</feature>
<dbReference type="OrthoDB" id="5450806at2"/>
<evidence type="ECO:0000256" key="3">
    <source>
        <dbReference type="PROSITE-ProRule" id="PRU00339"/>
    </source>
</evidence>
<dbReference type="Pfam" id="PF13181">
    <property type="entry name" value="TPR_8"/>
    <property type="match status" value="1"/>
</dbReference>
<evidence type="ECO:0000256" key="1">
    <source>
        <dbReference type="ARBA" id="ARBA00022737"/>
    </source>
</evidence>
<keyword evidence="5" id="KW-1185">Reference proteome</keyword>
<dbReference type="SUPFAM" id="SSF48452">
    <property type="entry name" value="TPR-like"/>
    <property type="match status" value="1"/>
</dbReference>
<dbReference type="PANTHER" id="PTHR44858:SF1">
    <property type="entry name" value="UDP-N-ACETYLGLUCOSAMINE--PEPTIDE N-ACETYLGLUCOSAMINYLTRANSFERASE SPINDLY-RELATED"/>
    <property type="match status" value="1"/>
</dbReference>
<dbReference type="RefSeq" id="WP_015852805.1">
    <property type="nucleotide sequence ID" value="NC_012881.1"/>
</dbReference>
<keyword evidence="2 3" id="KW-0802">TPR repeat</keyword>
<feature type="repeat" description="TPR" evidence="3">
    <location>
        <begin position="199"/>
        <end position="232"/>
    </location>
</feature>
<keyword evidence="1" id="KW-0677">Repeat</keyword>
<dbReference type="PROSITE" id="PS50005">
    <property type="entry name" value="TPR"/>
    <property type="match status" value="2"/>
</dbReference>
<dbReference type="SMART" id="SM00028">
    <property type="entry name" value="TPR"/>
    <property type="match status" value="3"/>
</dbReference>